<keyword evidence="2" id="KW-0446">Lipid-binding</keyword>
<sequence length="97" mass="10185">MSKKASQVMATLMVVVLLLGVVEIAKACNPLELTPCLSAIQIGSLPSPTSPCCVALKKQTKECLCSFFTNSETSKYLCSPTAQGIPQVCGIAFPSDC</sequence>
<dbReference type="InterPro" id="IPR036312">
    <property type="entry name" value="Bifun_inhib/LTP/seed_sf"/>
</dbReference>
<reference evidence="5" key="1">
    <citation type="journal article" date="2017" name="Nature">
        <title>The genome of Chenopodium quinoa.</title>
        <authorList>
            <person name="Jarvis D.E."/>
            <person name="Ho Y.S."/>
            <person name="Lightfoot D.J."/>
            <person name="Schmoeckel S.M."/>
            <person name="Li B."/>
            <person name="Borm T.J.A."/>
            <person name="Ohyanagi H."/>
            <person name="Mineta K."/>
            <person name="Michell C.T."/>
            <person name="Saber N."/>
            <person name="Kharbatia N.M."/>
            <person name="Rupper R.R."/>
            <person name="Sharp A.R."/>
            <person name="Dally N."/>
            <person name="Boughton B.A."/>
            <person name="Woo Y.H."/>
            <person name="Gao G."/>
            <person name="Schijlen E.G.W.M."/>
            <person name="Guo X."/>
            <person name="Momin A.A."/>
            <person name="Negrao S."/>
            <person name="Al-Babili S."/>
            <person name="Gehring C."/>
            <person name="Roessner U."/>
            <person name="Jung C."/>
            <person name="Murphy K."/>
            <person name="Arold S.T."/>
            <person name="Gojobori T."/>
            <person name="van der Linden C.G."/>
            <person name="van Loo E.N."/>
            <person name="Jellen E.N."/>
            <person name="Maughan P.J."/>
            <person name="Tester M."/>
        </authorList>
    </citation>
    <scope>NUCLEOTIDE SEQUENCE [LARGE SCALE GENOMIC DNA]</scope>
    <source>
        <strain evidence="5">cv. PI 614886</strain>
    </source>
</reference>
<dbReference type="PANTHER" id="PTHR33214">
    <property type="entry name" value="BIFUNCTIONAL INHIBITOR/LIPID-TRANSFER PROTEIN/SEED STORAGE 2S ALBUMIN SUPERFAMILY PROTEIN"/>
    <property type="match status" value="1"/>
</dbReference>
<dbReference type="InterPro" id="IPR033872">
    <property type="entry name" value="nsLTP2"/>
</dbReference>
<evidence type="ECO:0000256" key="2">
    <source>
        <dbReference type="ARBA" id="ARBA00023121"/>
    </source>
</evidence>
<organism evidence="5 6">
    <name type="scientific">Chenopodium quinoa</name>
    <name type="common">Quinoa</name>
    <dbReference type="NCBI Taxonomy" id="63459"/>
    <lineage>
        <taxon>Eukaryota</taxon>
        <taxon>Viridiplantae</taxon>
        <taxon>Streptophyta</taxon>
        <taxon>Embryophyta</taxon>
        <taxon>Tracheophyta</taxon>
        <taxon>Spermatophyta</taxon>
        <taxon>Magnoliopsida</taxon>
        <taxon>eudicotyledons</taxon>
        <taxon>Gunneridae</taxon>
        <taxon>Pentapetalae</taxon>
        <taxon>Caryophyllales</taxon>
        <taxon>Chenopodiaceae</taxon>
        <taxon>Chenopodioideae</taxon>
        <taxon>Atripliceae</taxon>
        <taxon>Chenopodium</taxon>
    </lineage>
</organism>
<dbReference type="SUPFAM" id="SSF47699">
    <property type="entry name" value="Bifunctional inhibitor/lipid-transfer protein/seed storage 2S albumin"/>
    <property type="match status" value="1"/>
</dbReference>
<name>A0A803LAZ5_CHEQI</name>
<dbReference type="OMA" id="QACCTSI"/>
<protein>
    <recommendedName>
        <fullName evidence="4">Bifunctional inhibitor/plant lipid transfer protein/seed storage helical domain-containing protein</fullName>
    </recommendedName>
</protein>
<dbReference type="GO" id="GO:0008289">
    <property type="term" value="F:lipid binding"/>
    <property type="evidence" value="ECO:0007669"/>
    <property type="project" value="UniProtKB-KW"/>
</dbReference>
<evidence type="ECO:0000256" key="1">
    <source>
        <dbReference type="ARBA" id="ARBA00022448"/>
    </source>
</evidence>
<keyword evidence="1" id="KW-0813">Transport</keyword>
<feature type="chain" id="PRO_5031388230" description="Bifunctional inhibitor/plant lipid transfer protein/seed storage helical domain-containing protein" evidence="3">
    <location>
        <begin position="28"/>
        <end position="97"/>
    </location>
</feature>
<dbReference type="Pfam" id="PF00234">
    <property type="entry name" value="Tryp_alpha_amyl"/>
    <property type="match status" value="1"/>
</dbReference>
<keyword evidence="6" id="KW-1185">Reference proteome</keyword>
<accession>A0A803LAZ5</accession>
<evidence type="ECO:0000256" key="3">
    <source>
        <dbReference type="SAM" id="SignalP"/>
    </source>
</evidence>
<dbReference type="AlphaFoldDB" id="A0A803LAZ5"/>
<proteinExistence type="predicted"/>
<evidence type="ECO:0000313" key="5">
    <source>
        <dbReference type="EnsemblPlants" id="AUR62009034-RA:cds"/>
    </source>
</evidence>
<reference evidence="5" key="2">
    <citation type="submission" date="2021-03" db="UniProtKB">
        <authorList>
            <consortium name="EnsemblPlants"/>
        </authorList>
    </citation>
    <scope>IDENTIFICATION</scope>
</reference>
<evidence type="ECO:0000259" key="4">
    <source>
        <dbReference type="Pfam" id="PF00234"/>
    </source>
</evidence>
<dbReference type="Gramene" id="AUR62009034-RA">
    <property type="protein sequence ID" value="AUR62009034-RA:cds"/>
    <property type="gene ID" value="AUR62009034"/>
</dbReference>
<dbReference type="Gene3D" id="1.10.110.10">
    <property type="entry name" value="Plant lipid-transfer and hydrophobic proteins"/>
    <property type="match status" value="1"/>
</dbReference>
<keyword evidence="3" id="KW-0732">Signal</keyword>
<dbReference type="GO" id="GO:0006869">
    <property type="term" value="P:lipid transport"/>
    <property type="evidence" value="ECO:0007669"/>
    <property type="project" value="InterPro"/>
</dbReference>
<dbReference type="Proteomes" id="UP000596660">
    <property type="component" value="Unplaced"/>
</dbReference>
<dbReference type="EnsemblPlants" id="AUR62009034-RA">
    <property type="protein sequence ID" value="AUR62009034-RA:cds"/>
    <property type="gene ID" value="AUR62009034"/>
</dbReference>
<dbReference type="PANTHER" id="PTHR33214:SF69">
    <property type="entry name" value="BIFUNCTIONAL INHIBITOR_LIPID-TRANSFER PROTEIN_SEED STORAGE 2S ALBUMIN SUPERFAMILY PROTEIN"/>
    <property type="match status" value="1"/>
</dbReference>
<feature type="signal peptide" evidence="3">
    <location>
        <begin position="1"/>
        <end position="27"/>
    </location>
</feature>
<dbReference type="InterPro" id="IPR016140">
    <property type="entry name" value="Bifunc_inhib/LTP/seed_store"/>
</dbReference>
<feature type="domain" description="Bifunctional inhibitor/plant lipid transfer protein/seed storage helical" evidence="4">
    <location>
        <begin position="30"/>
        <end position="97"/>
    </location>
</feature>
<evidence type="ECO:0000313" key="6">
    <source>
        <dbReference type="Proteomes" id="UP000596660"/>
    </source>
</evidence>